<comment type="caution">
    <text evidence="2">The sequence shown here is derived from an EMBL/GenBank/DDBJ whole genome shotgun (WGS) entry which is preliminary data.</text>
</comment>
<dbReference type="OrthoDB" id="201480at2157"/>
<keyword evidence="1" id="KW-0472">Membrane</keyword>
<organism evidence="2 3">
    <name type="scientific">Natrarchaeobius chitinivorans</name>
    <dbReference type="NCBI Taxonomy" id="1679083"/>
    <lineage>
        <taxon>Archaea</taxon>
        <taxon>Methanobacteriati</taxon>
        <taxon>Methanobacteriota</taxon>
        <taxon>Stenosarchaea group</taxon>
        <taxon>Halobacteria</taxon>
        <taxon>Halobacteriales</taxon>
        <taxon>Natrialbaceae</taxon>
        <taxon>Natrarchaeobius</taxon>
    </lineage>
</organism>
<feature type="transmembrane region" description="Helical" evidence="1">
    <location>
        <begin position="108"/>
        <end position="127"/>
    </location>
</feature>
<name>A0A3N6PFL0_NATCH</name>
<protein>
    <submittedName>
        <fullName evidence="2">Uncharacterized protein</fullName>
    </submittedName>
</protein>
<evidence type="ECO:0000313" key="3">
    <source>
        <dbReference type="Proteomes" id="UP000281431"/>
    </source>
</evidence>
<sequence length="143" mass="14683">MVSREDRVIAGSVVLLLAVATGLVVLNAATGVMPTEQPLVAYLLVTGLAIVGPQLYLAATDDDVSPRTRVRFAAIALGAFALLFADVSAVERGLATGSIVEREALQHLAIAAIGGGGFVALVCYEFVAGYRSHADGGSTIVSR</sequence>
<keyword evidence="1" id="KW-0812">Transmembrane</keyword>
<evidence type="ECO:0000313" key="2">
    <source>
        <dbReference type="EMBL" id="RQG98859.1"/>
    </source>
</evidence>
<keyword evidence="3" id="KW-1185">Reference proteome</keyword>
<reference evidence="2 3" key="1">
    <citation type="submission" date="2018-10" db="EMBL/GenBank/DDBJ databases">
        <title>Natrarchaeobius chitinivorans gen. nov., sp. nov., and Natrarchaeobius haloalkaliphilus sp. nov., alkaliphilic, chitin-utilizing haloarchaea from hypersaline alkaline lakes.</title>
        <authorList>
            <person name="Sorokin D.Y."/>
            <person name="Elcheninov A.G."/>
            <person name="Kostrikina N.A."/>
            <person name="Bale N.J."/>
            <person name="Sinninghe Damste J.S."/>
            <person name="Khijniak T.V."/>
            <person name="Kublanov I.V."/>
            <person name="Toshchakov S.V."/>
        </authorList>
    </citation>
    <scope>NUCLEOTIDE SEQUENCE [LARGE SCALE GENOMIC DNA]</scope>
    <source>
        <strain evidence="2 3">AArcht7</strain>
    </source>
</reference>
<gene>
    <name evidence="2" type="ORF">EA472_16200</name>
</gene>
<proteinExistence type="predicted"/>
<feature type="transmembrane region" description="Helical" evidence="1">
    <location>
        <begin position="12"/>
        <end position="33"/>
    </location>
</feature>
<dbReference type="Proteomes" id="UP000281431">
    <property type="component" value="Unassembled WGS sequence"/>
</dbReference>
<feature type="transmembrane region" description="Helical" evidence="1">
    <location>
        <begin position="70"/>
        <end position="88"/>
    </location>
</feature>
<accession>A0A3N6PFL0</accession>
<keyword evidence="1" id="KW-1133">Transmembrane helix</keyword>
<dbReference type="AlphaFoldDB" id="A0A3N6PFL0"/>
<feature type="transmembrane region" description="Helical" evidence="1">
    <location>
        <begin position="39"/>
        <end position="58"/>
    </location>
</feature>
<evidence type="ECO:0000256" key="1">
    <source>
        <dbReference type="SAM" id="Phobius"/>
    </source>
</evidence>
<dbReference type="EMBL" id="REFZ01000012">
    <property type="protein sequence ID" value="RQG98859.1"/>
    <property type="molecule type" value="Genomic_DNA"/>
</dbReference>